<evidence type="ECO:0000259" key="1">
    <source>
        <dbReference type="Pfam" id="PF06985"/>
    </source>
</evidence>
<proteinExistence type="predicted"/>
<dbReference type="Pfam" id="PF06985">
    <property type="entry name" value="HET"/>
    <property type="match status" value="1"/>
</dbReference>
<accession>A0A6A5Z5Y5</accession>
<organism evidence="2 3">
    <name type="scientific">Lophiotrema nucula</name>
    <dbReference type="NCBI Taxonomy" id="690887"/>
    <lineage>
        <taxon>Eukaryota</taxon>
        <taxon>Fungi</taxon>
        <taxon>Dikarya</taxon>
        <taxon>Ascomycota</taxon>
        <taxon>Pezizomycotina</taxon>
        <taxon>Dothideomycetes</taxon>
        <taxon>Pleosporomycetidae</taxon>
        <taxon>Pleosporales</taxon>
        <taxon>Lophiotremataceae</taxon>
        <taxon>Lophiotrema</taxon>
    </lineage>
</organism>
<protein>
    <submittedName>
        <fullName evidence="2">Heterokaryon incompatibility protein-domain-containing protein</fullName>
    </submittedName>
</protein>
<name>A0A6A5Z5Y5_9PLEO</name>
<evidence type="ECO:0000313" key="3">
    <source>
        <dbReference type="Proteomes" id="UP000799770"/>
    </source>
</evidence>
<dbReference type="EMBL" id="ML977325">
    <property type="protein sequence ID" value="KAF2114536.1"/>
    <property type="molecule type" value="Genomic_DNA"/>
</dbReference>
<dbReference type="AlphaFoldDB" id="A0A6A5Z5Y5"/>
<dbReference type="PANTHER" id="PTHR33112">
    <property type="entry name" value="DOMAIN PROTEIN, PUTATIVE-RELATED"/>
    <property type="match status" value="1"/>
</dbReference>
<dbReference type="OrthoDB" id="3486565at2759"/>
<keyword evidence="3" id="KW-1185">Reference proteome</keyword>
<gene>
    <name evidence="2" type="ORF">BDV96DRAFT_600502</name>
</gene>
<dbReference type="Proteomes" id="UP000799770">
    <property type="component" value="Unassembled WGS sequence"/>
</dbReference>
<evidence type="ECO:0000313" key="2">
    <source>
        <dbReference type="EMBL" id="KAF2114536.1"/>
    </source>
</evidence>
<feature type="domain" description="Heterokaryon incompatibility" evidence="1">
    <location>
        <begin position="186"/>
        <end position="341"/>
    </location>
</feature>
<dbReference type="PANTHER" id="PTHR33112:SF15">
    <property type="entry name" value="HETEROKARYON INCOMPATIBILITY DOMAIN-CONTAINING PROTEIN"/>
    <property type="match status" value="1"/>
</dbReference>
<reference evidence="2" key="1">
    <citation type="journal article" date="2020" name="Stud. Mycol.">
        <title>101 Dothideomycetes genomes: a test case for predicting lifestyles and emergence of pathogens.</title>
        <authorList>
            <person name="Haridas S."/>
            <person name="Albert R."/>
            <person name="Binder M."/>
            <person name="Bloem J."/>
            <person name="Labutti K."/>
            <person name="Salamov A."/>
            <person name="Andreopoulos B."/>
            <person name="Baker S."/>
            <person name="Barry K."/>
            <person name="Bills G."/>
            <person name="Bluhm B."/>
            <person name="Cannon C."/>
            <person name="Castanera R."/>
            <person name="Culley D."/>
            <person name="Daum C."/>
            <person name="Ezra D."/>
            <person name="Gonzalez J."/>
            <person name="Henrissat B."/>
            <person name="Kuo A."/>
            <person name="Liang C."/>
            <person name="Lipzen A."/>
            <person name="Lutzoni F."/>
            <person name="Magnuson J."/>
            <person name="Mondo S."/>
            <person name="Nolan M."/>
            <person name="Ohm R."/>
            <person name="Pangilinan J."/>
            <person name="Park H.-J."/>
            <person name="Ramirez L."/>
            <person name="Alfaro M."/>
            <person name="Sun H."/>
            <person name="Tritt A."/>
            <person name="Yoshinaga Y."/>
            <person name="Zwiers L.-H."/>
            <person name="Turgeon B."/>
            <person name="Goodwin S."/>
            <person name="Spatafora J."/>
            <person name="Crous P."/>
            <person name="Grigoriev I."/>
        </authorList>
    </citation>
    <scope>NUCLEOTIDE SEQUENCE</scope>
    <source>
        <strain evidence="2">CBS 627.86</strain>
    </source>
</reference>
<sequence length="674" mass="76197">MSESECRVACPTCNDLNWVFEFEFYEAWHHLMPWDSLCSTAGAGCSTCAIIQDAVLQLVGRFVGVTSVSGTLRTQPTSDQAGPVVLTVEYEEGSATFERKVEVYTLRDEINCSKIGVARNVSLTPSSNSAFEFVQDMLRTCISKHHHCSSSTANILPSHIIDVGSHDENAPIRLLETQGGRQDDFALSHRWGNSRAFTTTKATLSARKRGVSFKELPKTFQDAVFVTRRLGVRFLWIDSVCIIQDSQSDWKRESAAMANIFGNAMMVISADRSTDDESGFLNNLDPSANGSLKLGREEAYDNNQAIFVRPYRRWHFKTIGHRSLSGSKQDPLADRGWALQERLLARRIIHYTEAEMVWECSSHVNCECRIEEHSFRATDVWSLSLFRRNHSSTSDSGSMPGPYEAQWTPKYNELPLSLELPPCYAGPTSFYCQWDRVVVEITRRKFTYATDLLPALMGVSTIMKQSTGDGYHFGLWYGDFALGLLWMPTKWIGSKRMTGSAPSWSWASLQSPIDYYMRRHISILPSFKVRQISTTTRIVSVTGLLVPLNPQSKHTNGMVIVVQGAEEWKWRRNKKQQIDPGLPGTWPIGRAYPDSDADRYRILQDGELFSLLVANNRHCIEDRDRFHVGYTLNGLLVQKMSNSPCNLFRRVGYFVAREASPWLGTCHPEEISIA</sequence>
<dbReference type="InterPro" id="IPR010730">
    <property type="entry name" value="HET"/>
</dbReference>